<protein>
    <submittedName>
        <fullName evidence="1">Uncharacterized protein</fullName>
    </submittedName>
</protein>
<gene>
    <name evidence="1" type="ORF">HPB47_013549</name>
</gene>
<sequence>SPLPPPQPPEVFLPCLMSHVVSRATAAYGMAEEPLPARATTPNGTTTTTADPETVSSTAPAAATTVAKGRHPTDPRTATKLRPRLCLFVAQATGPHQGSLLVNGHNSEMYIEKLFSLLHLYGNQERLCLGTGLLYSLVVVRVVGHQNNAQFFDTIMQQGYSKQAFLNDVQLPFELTDGTPSFKDLLGNRKNHFTSLEAASKNRIPPPMHREGTCLFYGGEIGNLAALAIGARRTSVVIVIKKLERYGLGAAAVS</sequence>
<evidence type="ECO:0000313" key="1">
    <source>
        <dbReference type="EMBL" id="KAG0444639.1"/>
    </source>
</evidence>
<organism evidence="1 2">
    <name type="scientific">Ixodes persulcatus</name>
    <name type="common">Taiga tick</name>
    <dbReference type="NCBI Taxonomy" id="34615"/>
    <lineage>
        <taxon>Eukaryota</taxon>
        <taxon>Metazoa</taxon>
        <taxon>Ecdysozoa</taxon>
        <taxon>Arthropoda</taxon>
        <taxon>Chelicerata</taxon>
        <taxon>Arachnida</taxon>
        <taxon>Acari</taxon>
        <taxon>Parasitiformes</taxon>
        <taxon>Ixodida</taxon>
        <taxon>Ixodoidea</taxon>
        <taxon>Ixodidae</taxon>
        <taxon>Ixodinae</taxon>
        <taxon>Ixodes</taxon>
    </lineage>
</organism>
<evidence type="ECO:0000313" key="2">
    <source>
        <dbReference type="Proteomes" id="UP000805193"/>
    </source>
</evidence>
<name>A0AC60QY67_IXOPE</name>
<comment type="caution">
    <text evidence="1">The sequence shown here is derived from an EMBL/GenBank/DDBJ whole genome shotgun (WGS) entry which is preliminary data.</text>
</comment>
<dbReference type="Proteomes" id="UP000805193">
    <property type="component" value="Unassembled WGS sequence"/>
</dbReference>
<accession>A0AC60QY67</accession>
<dbReference type="EMBL" id="JABSTQ010001699">
    <property type="protein sequence ID" value="KAG0444639.1"/>
    <property type="molecule type" value="Genomic_DNA"/>
</dbReference>
<reference evidence="1 2" key="1">
    <citation type="journal article" date="2020" name="Cell">
        <title>Large-Scale Comparative Analyses of Tick Genomes Elucidate Their Genetic Diversity and Vector Capacities.</title>
        <authorList>
            <consortium name="Tick Genome and Microbiome Consortium (TIGMIC)"/>
            <person name="Jia N."/>
            <person name="Wang J."/>
            <person name="Shi W."/>
            <person name="Du L."/>
            <person name="Sun Y."/>
            <person name="Zhan W."/>
            <person name="Jiang J.F."/>
            <person name="Wang Q."/>
            <person name="Zhang B."/>
            <person name="Ji P."/>
            <person name="Bell-Sakyi L."/>
            <person name="Cui X.M."/>
            <person name="Yuan T.T."/>
            <person name="Jiang B.G."/>
            <person name="Yang W.F."/>
            <person name="Lam T.T."/>
            <person name="Chang Q.C."/>
            <person name="Ding S.J."/>
            <person name="Wang X.J."/>
            <person name="Zhu J.G."/>
            <person name="Ruan X.D."/>
            <person name="Zhao L."/>
            <person name="Wei J.T."/>
            <person name="Ye R.Z."/>
            <person name="Que T.C."/>
            <person name="Du C.H."/>
            <person name="Zhou Y.H."/>
            <person name="Cheng J.X."/>
            <person name="Dai P.F."/>
            <person name="Guo W.B."/>
            <person name="Han X.H."/>
            <person name="Huang E.J."/>
            <person name="Li L.F."/>
            <person name="Wei W."/>
            <person name="Gao Y.C."/>
            <person name="Liu J.Z."/>
            <person name="Shao H.Z."/>
            <person name="Wang X."/>
            <person name="Wang C.C."/>
            <person name="Yang T.C."/>
            <person name="Huo Q.B."/>
            <person name="Li W."/>
            <person name="Chen H.Y."/>
            <person name="Chen S.E."/>
            <person name="Zhou L.G."/>
            <person name="Ni X.B."/>
            <person name="Tian J.H."/>
            <person name="Sheng Y."/>
            <person name="Liu T."/>
            <person name="Pan Y.S."/>
            <person name="Xia L.Y."/>
            <person name="Li J."/>
            <person name="Zhao F."/>
            <person name="Cao W.C."/>
        </authorList>
    </citation>
    <scope>NUCLEOTIDE SEQUENCE [LARGE SCALE GENOMIC DNA]</scope>
    <source>
        <strain evidence="1">Iper-2018</strain>
    </source>
</reference>
<keyword evidence="2" id="KW-1185">Reference proteome</keyword>
<feature type="non-terminal residue" evidence="1">
    <location>
        <position position="1"/>
    </location>
</feature>
<proteinExistence type="predicted"/>